<dbReference type="InterPro" id="IPR004265">
    <property type="entry name" value="Dirigent"/>
</dbReference>
<feature type="chain" id="PRO_5041776460" description="Dirigent protein" evidence="4">
    <location>
        <begin position="17"/>
        <end position="187"/>
    </location>
</feature>
<feature type="signal peptide" evidence="4">
    <location>
        <begin position="1"/>
        <end position="16"/>
    </location>
</feature>
<evidence type="ECO:0000313" key="6">
    <source>
        <dbReference type="Proteomes" id="UP001237642"/>
    </source>
</evidence>
<name>A0AAD8MDP8_9APIA</name>
<evidence type="ECO:0000256" key="4">
    <source>
        <dbReference type="RuleBase" id="RU363099"/>
    </source>
</evidence>
<accession>A0AAD8MDP8</accession>
<dbReference type="Proteomes" id="UP001237642">
    <property type="component" value="Unassembled WGS sequence"/>
</dbReference>
<sequence length="187" mass="20557">MFVFSAIVVAMPMARSTTDQSPKAVEKWIQNLGRMKQKVTKLHFYIHDTISGENPPSIPVAKASSTDNSPFSFGLVHVIDDPLTEGPDPESPIIGRAQGLFVSSSIKDESSLQISINLYFTKGEYTNSTLSIEGRSPILKPYREVSVVGGSGVFRLARGLATVQTYSFNTTTRDAILEYNIVVLHYI</sequence>
<reference evidence="5" key="2">
    <citation type="submission" date="2023-05" db="EMBL/GenBank/DDBJ databases">
        <authorList>
            <person name="Schelkunov M.I."/>
        </authorList>
    </citation>
    <scope>NUCLEOTIDE SEQUENCE</scope>
    <source>
        <strain evidence="5">Hsosn_3</strain>
        <tissue evidence="5">Leaf</tissue>
    </source>
</reference>
<dbReference type="PANTHER" id="PTHR21495">
    <property type="entry name" value="NUCLEOPORIN-RELATED"/>
    <property type="match status" value="1"/>
</dbReference>
<gene>
    <name evidence="5" type="ORF">POM88_035154</name>
</gene>
<evidence type="ECO:0000256" key="3">
    <source>
        <dbReference type="ARBA" id="ARBA00022525"/>
    </source>
</evidence>
<evidence type="ECO:0000256" key="2">
    <source>
        <dbReference type="ARBA" id="ARBA00011738"/>
    </source>
</evidence>
<keyword evidence="3 4" id="KW-0964">Secreted</keyword>
<dbReference type="Gene3D" id="2.40.480.10">
    <property type="entry name" value="Allene oxide cyclase-like"/>
    <property type="match status" value="1"/>
</dbReference>
<dbReference type="GO" id="GO:0009699">
    <property type="term" value="P:phenylpropanoid biosynthetic process"/>
    <property type="evidence" value="ECO:0007669"/>
    <property type="project" value="UniProtKB-ARBA"/>
</dbReference>
<comment type="similarity">
    <text evidence="1 4">Belongs to the plant dirigent protein family.</text>
</comment>
<dbReference type="Pfam" id="PF03018">
    <property type="entry name" value="Dirigent"/>
    <property type="match status" value="1"/>
</dbReference>
<keyword evidence="4" id="KW-0052">Apoplast</keyword>
<evidence type="ECO:0000256" key="1">
    <source>
        <dbReference type="ARBA" id="ARBA00010746"/>
    </source>
</evidence>
<dbReference type="EMBL" id="JAUIZM010000008">
    <property type="protein sequence ID" value="KAK1369062.1"/>
    <property type="molecule type" value="Genomic_DNA"/>
</dbReference>
<evidence type="ECO:0000313" key="5">
    <source>
        <dbReference type="EMBL" id="KAK1369062.1"/>
    </source>
</evidence>
<comment type="subunit">
    <text evidence="2 4">Homodimer.</text>
</comment>
<organism evidence="5 6">
    <name type="scientific">Heracleum sosnowskyi</name>
    <dbReference type="NCBI Taxonomy" id="360622"/>
    <lineage>
        <taxon>Eukaryota</taxon>
        <taxon>Viridiplantae</taxon>
        <taxon>Streptophyta</taxon>
        <taxon>Embryophyta</taxon>
        <taxon>Tracheophyta</taxon>
        <taxon>Spermatophyta</taxon>
        <taxon>Magnoliopsida</taxon>
        <taxon>eudicotyledons</taxon>
        <taxon>Gunneridae</taxon>
        <taxon>Pentapetalae</taxon>
        <taxon>asterids</taxon>
        <taxon>campanulids</taxon>
        <taxon>Apiales</taxon>
        <taxon>Apiaceae</taxon>
        <taxon>Apioideae</taxon>
        <taxon>apioid superclade</taxon>
        <taxon>Tordylieae</taxon>
        <taxon>Tordyliinae</taxon>
        <taxon>Heracleum</taxon>
    </lineage>
</organism>
<dbReference type="GO" id="GO:0048046">
    <property type="term" value="C:apoplast"/>
    <property type="evidence" value="ECO:0007669"/>
    <property type="project" value="UniProtKB-SubCell"/>
</dbReference>
<keyword evidence="6" id="KW-1185">Reference proteome</keyword>
<protein>
    <recommendedName>
        <fullName evidence="4">Dirigent protein</fullName>
    </recommendedName>
</protein>
<keyword evidence="4" id="KW-0732">Signal</keyword>
<dbReference type="InterPro" id="IPR044859">
    <property type="entry name" value="Allene_oxi_cyc_Dirigent"/>
</dbReference>
<comment type="subcellular location">
    <subcellularLocation>
        <location evidence="4">Secreted</location>
        <location evidence="4">Extracellular space</location>
        <location evidence="4">Apoplast</location>
    </subcellularLocation>
</comment>
<comment type="function">
    <text evidence="4">Dirigent proteins impart stereoselectivity on the phenoxy radical-coupling reaction, yielding optically active lignans from two molecules of coniferyl alcohol in the biosynthesis of lignans, flavonolignans, and alkaloids and thus plays a central role in plant secondary metabolism.</text>
</comment>
<proteinExistence type="inferred from homology"/>
<reference evidence="5" key="1">
    <citation type="submission" date="2023-02" db="EMBL/GenBank/DDBJ databases">
        <title>Genome of toxic invasive species Heracleum sosnowskyi carries increased number of genes despite the absence of recent whole-genome duplications.</title>
        <authorList>
            <person name="Schelkunov M."/>
            <person name="Shtratnikova V."/>
            <person name="Makarenko M."/>
            <person name="Klepikova A."/>
            <person name="Omelchenko D."/>
            <person name="Novikova G."/>
            <person name="Obukhova E."/>
            <person name="Bogdanov V."/>
            <person name="Penin A."/>
            <person name="Logacheva M."/>
        </authorList>
    </citation>
    <scope>NUCLEOTIDE SEQUENCE</scope>
    <source>
        <strain evidence="5">Hsosn_3</strain>
        <tissue evidence="5">Leaf</tissue>
    </source>
</reference>
<comment type="caution">
    <text evidence="5">The sequence shown here is derived from an EMBL/GenBank/DDBJ whole genome shotgun (WGS) entry which is preliminary data.</text>
</comment>
<dbReference type="AlphaFoldDB" id="A0AAD8MDP8"/>